<dbReference type="Pfam" id="PF04097">
    <property type="entry name" value="Nic96"/>
    <property type="match status" value="1"/>
</dbReference>
<sequence>MHHLPETVDYLALLCRLHDDPPESAYASDLFTISLVELLLVTNEFDLILGKIDDSEQRQPGVLDKFCHQMQSVRPFVGGQAWPFAKDLNYDRLLLAIAKGFEARGRDVESMQAYLRLSHGAIARGRMTPGVQCCNNLLVNLIQLDCVENGNFAEIGFTAHRNVLLHLATQLASRLRTARSVEGAKLASPGRGDGEAQEQEHCLLLLLDLYTFLGLVEENNWQLALDCLDQLENLLPGQASESLEACLNNFQYQPELVKRALPRVVLATMRCLSELAKLNKSNTLLGTGTLRDRKAYPKVNFIFLPTLNLQSGKHPLNFIKYVSIKATVAELKASISDFMRQKLFSVSIFVRTKAEDKKIKRPSLHDAEPVLVEPEEEQRIKDLFHSQQEIIFYYHCNFMKKPHQHQTELGSNPFQYDEFKCQVIWSDKKISIDL</sequence>
<dbReference type="PANTHER" id="PTHR11225:SF4">
    <property type="entry name" value="NUCLEAR PORE COMPLEX PROTEIN NUP93"/>
    <property type="match status" value="1"/>
</dbReference>
<name>A0ABD2QC42_9PLAT</name>
<comment type="subcellular location">
    <subcellularLocation>
        <location evidence="1 5">Nucleus</location>
        <location evidence="1 5">Nuclear pore complex</location>
    </subcellularLocation>
</comment>
<evidence type="ECO:0000313" key="7">
    <source>
        <dbReference type="Proteomes" id="UP001626550"/>
    </source>
</evidence>
<dbReference type="PANTHER" id="PTHR11225">
    <property type="entry name" value="NUCLEAR PORE COMPLEX PROTEIN NUP93 NUCLEOPORIN NUP93 DEAD EYE PROTEIN"/>
    <property type="match status" value="1"/>
</dbReference>
<dbReference type="GO" id="GO:0051028">
    <property type="term" value="P:mRNA transport"/>
    <property type="evidence" value="ECO:0007669"/>
    <property type="project" value="UniProtKB-KW"/>
</dbReference>
<dbReference type="EMBL" id="JBJKFK010000427">
    <property type="protein sequence ID" value="KAL3317116.1"/>
    <property type="molecule type" value="Genomic_DNA"/>
</dbReference>
<organism evidence="6 7">
    <name type="scientific">Cichlidogyrus casuarinus</name>
    <dbReference type="NCBI Taxonomy" id="1844966"/>
    <lineage>
        <taxon>Eukaryota</taxon>
        <taxon>Metazoa</taxon>
        <taxon>Spiralia</taxon>
        <taxon>Lophotrochozoa</taxon>
        <taxon>Platyhelminthes</taxon>
        <taxon>Monogenea</taxon>
        <taxon>Monopisthocotylea</taxon>
        <taxon>Dactylogyridea</taxon>
        <taxon>Ancyrocephalidae</taxon>
        <taxon>Cichlidogyrus</taxon>
    </lineage>
</organism>
<dbReference type="InterPro" id="IPR007231">
    <property type="entry name" value="Nucleoporin_int_Nup93/Nic96"/>
</dbReference>
<comment type="similarity">
    <text evidence="2 5">Belongs to the nucleoporin interacting component (NIC) family.</text>
</comment>
<keyword evidence="5" id="KW-0509">mRNA transport</keyword>
<evidence type="ECO:0000256" key="1">
    <source>
        <dbReference type="ARBA" id="ARBA00004567"/>
    </source>
</evidence>
<keyword evidence="3 5" id="KW-0906">Nuclear pore complex</keyword>
<keyword evidence="5" id="KW-0472">Membrane</keyword>
<dbReference type="AlphaFoldDB" id="A0ABD2QC42"/>
<protein>
    <recommendedName>
        <fullName evidence="5">Nuclear pore protein</fullName>
    </recommendedName>
</protein>
<gene>
    <name evidence="6" type="primary">NUP93_3</name>
    <name evidence="6" type="ORF">Ciccas_004233</name>
</gene>
<keyword evidence="7" id="KW-1185">Reference proteome</keyword>
<accession>A0ABD2QC42</accession>
<keyword evidence="5" id="KW-0653">Protein transport</keyword>
<keyword evidence="5" id="KW-0811">Translocation</keyword>
<dbReference type="GO" id="GO:0005643">
    <property type="term" value="C:nuclear pore"/>
    <property type="evidence" value="ECO:0007669"/>
    <property type="project" value="UniProtKB-SubCell"/>
</dbReference>
<dbReference type="Proteomes" id="UP001626550">
    <property type="component" value="Unassembled WGS sequence"/>
</dbReference>
<dbReference type="GO" id="GO:0015031">
    <property type="term" value="P:protein transport"/>
    <property type="evidence" value="ECO:0007669"/>
    <property type="project" value="UniProtKB-KW"/>
</dbReference>
<reference evidence="6 7" key="1">
    <citation type="submission" date="2024-11" db="EMBL/GenBank/DDBJ databases">
        <title>Adaptive evolution of stress response genes in parasites aligns with host niche diversity.</title>
        <authorList>
            <person name="Hahn C."/>
            <person name="Resl P."/>
        </authorList>
    </citation>
    <scope>NUCLEOTIDE SEQUENCE [LARGE SCALE GENOMIC DNA]</scope>
    <source>
        <strain evidence="6">EGGRZ-B1_66</strain>
        <tissue evidence="6">Body</tissue>
    </source>
</reference>
<comment type="caution">
    <text evidence="6">The sequence shown here is derived from an EMBL/GenBank/DDBJ whole genome shotgun (WGS) entry which is preliminary data.</text>
</comment>
<evidence type="ECO:0000313" key="6">
    <source>
        <dbReference type="EMBL" id="KAL3317116.1"/>
    </source>
</evidence>
<evidence type="ECO:0000256" key="5">
    <source>
        <dbReference type="RuleBase" id="RU364035"/>
    </source>
</evidence>
<evidence type="ECO:0000256" key="2">
    <source>
        <dbReference type="ARBA" id="ARBA00010186"/>
    </source>
</evidence>
<proteinExistence type="inferred from homology"/>
<evidence type="ECO:0000256" key="4">
    <source>
        <dbReference type="ARBA" id="ARBA00023242"/>
    </source>
</evidence>
<evidence type="ECO:0000256" key="3">
    <source>
        <dbReference type="ARBA" id="ARBA00023132"/>
    </source>
</evidence>
<keyword evidence="4 5" id="KW-0539">Nucleus</keyword>
<keyword evidence="5" id="KW-0813">Transport</keyword>